<dbReference type="PANTHER" id="PTHR43133">
    <property type="entry name" value="RNA POLYMERASE ECF-TYPE SIGMA FACTO"/>
    <property type="match status" value="1"/>
</dbReference>
<dbReference type="InterPro" id="IPR007627">
    <property type="entry name" value="RNA_pol_sigma70_r2"/>
</dbReference>
<dbReference type="SUPFAM" id="SSF88659">
    <property type="entry name" value="Sigma3 and sigma4 domains of RNA polymerase sigma factors"/>
    <property type="match status" value="1"/>
</dbReference>
<dbReference type="Gene3D" id="1.10.1740.10">
    <property type="match status" value="1"/>
</dbReference>
<feature type="domain" description="RNA polymerase sigma-70 region 2" evidence="6">
    <location>
        <begin position="24"/>
        <end position="91"/>
    </location>
</feature>
<evidence type="ECO:0000256" key="1">
    <source>
        <dbReference type="ARBA" id="ARBA00010641"/>
    </source>
</evidence>
<dbReference type="InterPro" id="IPR039425">
    <property type="entry name" value="RNA_pol_sigma-70-like"/>
</dbReference>
<evidence type="ECO:0008006" key="9">
    <source>
        <dbReference type="Google" id="ProtNLM"/>
    </source>
</evidence>
<dbReference type="Gene3D" id="1.10.10.10">
    <property type="entry name" value="Winged helix-like DNA-binding domain superfamily/Winged helix DNA-binding domain"/>
    <property type="match status" value="1"/>
</dbReference>
<dbReference type="NCBIfam" id="TIGR02937">
    <property type="entry name" value="sigma70-ECF"/>
    <property type="match status" value="1"/>
</dbReference>
<proteinExistence type="inferred from homology"/>
<evidence type="ECO:0000259" key="6">
    <source>
        <dbReference type="Pfam" id="PF04542"/>
    </source>
</evidence>
<sequence>MEAASDAELVQRVLGGHTPTYEVLVVRYQESLFRHAVGMVGDADAAADLVQDSLVKAYTRLGTCDPDRFAAWLFRILRNRCKDWLKSRRRRDVPLVDDAHAAPPSDDPVRTLESAELGQVVSAALARLPEAQREAFLLKHVEGRSYEEMADMLDTGVSALKMRVMRAREALQEMLRDKI</sequence>
<dbReference type="InterPro" id="IPR036388">
    <property type="entry name" value="WH-like_DNA-bd_sf"/>
</dbReference>
<feature type="domain" description="RNA polymerase sigma factor 70 region 4 type 2" evidence="7">
    <location>
        <begin position="121"/>
        <end position="171"/>
    </location>
</feature>
<evidence type="ECO:0000313" key="8">
    <source>
        <dbReference type="EMBL" id="CAA9377991.1"/>
    </source>
</evidence>
<dbReference type="SUPFAM" id="SSF88946">
    <property type="entry name" value="Sigma2 domain of RNA polymerase sigma factors"/>
    <property type="match status" value="1"/>
</dbReference>
<dbReference type="InterPro" id="IPR014284">
    <property type="entry name" value="RNA_pol_sigma-70_dom"/>
</dbReference>
<dbReference type="AlphaFoldDB" id="A0A6J4N575"/>
<dbReference type="InterPro" id="IPR013325">
    <property type="entry name" value="RNA_pol_sigma_r2"/>
</dbReference>
<dbReference type="CDD" id="cd06171">
    <property type="entry name" value="Sigma70_r4"/>
    <property type="match status" value="1"/>
</dbReference>
<dbReference type="InterPro" id="IPR013249">
    <property type="entry name" value="RNA_pol_sigma70_r4_t2"/>
</dbReference>
<gene>
    <name evidence="8" type="ORF">AVDCRST_MAG89-5158</name>
</gene>
<comment type="similarity">
    <text evidence="1">Belongs to the sigma-70 factor family. ECF subfamily.</text>
</comment>
<dbReference type="GO" id="GO:0006352">
    <property type="term" value="P:DNA-templated transcription initiation"/>
    <property type="evidence" value="ECO:0007669"/>
    <property type="project" value="InterPro"/>
</dbReference>
<evidence type="ECO:0000256" key="3">
    <source>
        <dbReference type="ARBA" id="ARBA00023082"/>
    </source>
</evidence>
<protein>
    <recommendedName>
        <fullName evidence="9">RNA polymerase ECF-type sigma factor</fullName>
    </recommendedName>
</protein>
<dbReference type="GO" id="GO:0003677">
    <property type="term" value="F:DNA binding"/>
    <property type="evidence" value="ECO:0007669"/>
    <property type="project" value="UniProtKB-KW"/>
</dbReference>
<keyword evidence="2" id="KW-0805">Transcription regulation</keyword>
<keyword evidence="4" id="KW-0238">DNA-binding</keyword>
<dbReference type="PANTHER" id="PTHR43133:SF8">
    <property type="entry name" value="RNA POLYMERASE SIGMA FACTOR HI_1459-RELATED"/>
    <property type="match status" value="1"/>
</dbReference>
<reference evidence="8" key="1">
    <citation type="submission" date="2020-02" db="EMBL/GenBank/DDBJ databases">
        <authorList>
            <person name="Meier V. D."/>
        </authorList>
    </citation>
    <scope>NUCLEOTIDE SEQUENCE</scope>
    <source>
        <strain evidence="8">AVDCRST_MAG89</strain>
    </source>
</reference>
<dbReference type="GO" id="GO:0016987">
    <property type="term" value="F:sigma factor activity"/>
    <property type="evidence" value="ECO:0007669"/>
    <property type="project" value="UniProtKB-KW"/>
</dbReference>
<dbReference type="EMBL" id="CADCTV010001083">
    <property type="protein sequence ID" value="CAA9377991.1"/>
    <property type="molecule type" value="Genomic_DNA"/>
</dbReference>
<evidence type="ECO:0000256" key="5">
    <source>
        <dbReference type="ARBA" id="ARBA00023163"/>
    </source>
</evidence>
<dbReference type="Pfam" id="PF08281">
    <property type="entry name" value="Sigma70_r4_2"/>
    <property type="match status" value="1"/>
</dbReference>
<dbReference type="Pfam" id="PF04542">
    <property type="entry name" value="Sigma70_r2"/>
    <property type="match status" value="1"/>
</dbReference>
<name>A0A6J4N575_9BACT</name>
<dbReference type="InterPro" id="IPR013324">
    <property type="entry name" value="RNA_pol_sigma_r3/r4-like"/>
</dbReference>
<evidence type="ECO:0000259" key="7">
    <source>
        <dbReference type="Pfam" id="PF08281"/>
    </source>
</evidence>
<evidence type="ECO:0000256" key="2">
    <source>
        <dbReference type="ARBA" id="ARBA00023015"/>
    </source>
</evidence>
<accession>A0A6J4N575</accession>
<keyword evidence="3" id="KW-0731">Sigma factor</keyword>
<organism evidence="8">
    <name type="scientific">uncultured Gemmatimonadota bacterium</name>
    <dbReference type="NCBI Taxonomy" id="203437"/>
    <lineage>
        <taxon>Bacteria</taxon>
        <taxon>Pseudomonadati</taxon>
        <taxon>Gemmatimonadota</taxon>
        <taxon>environmental samples</taxon>
    </lineage>
</organism>
<keyword evidence="5" id="KW-0804">Transcription</keyword>
<evidence type="ECO:0000256" key="4">
    <source>
        <dbReference type="ARBA" id="ARBA00023125"/>
    </source>
</evidence>